<gene>
    <name evidence="2" type="ORF">Rhe02_32740</name>
</gene>
<protein>
    <submittedName>
        <fullName evidence="2">Uncharacterized protein</fullName>
    </submittedName>
</protein>
<sequence length="114" mass="12177">MPALGFAFLPQPDQAAWRVEVAEGQAQRAATSAGGLRMKPQQQRVENGIVPTGTGRKIDLLELDRRQGAAGVGQAAWFGDPVRGAVTRHDDPISGGEIEQSPSRSHRVLPACRP</sequence>
<feature type="region of interest" description="Disordered" evidence="1">
    <location>
        <begin position="30"/>
        <end position="52"/>
    </location>
</feature>
<organism evidence="2 3">
    <name type="scientific">Rhizocola hellebori</name>
    <dbReference type="NCBI Taxonomy" id="1392758"/>
    <lineage>
        <taxon>Bacteria</taxon>
        <taxon>Bacillati</taxon>
        <taxon>Actinomycetota</taxon>
        <taxon>Actinomycetes</taxon>
        <taxon>Micromonosporales</taxon>
        <taxon>Micromonosporaceae</taxon>
        <taxon>Rhizocola</taxon>
    </lineage>
</organism>
<dbReference type="AlphaFoldDB" id="A0A8J3Q8B3"/>
<accession>A0A8J3Q8B3</accession>
<evidence type="ECO:0000313" key="3">
    <source>
        <dbReference type="Proteomes" id="UP000612899"/>
    </source>
</evidence>
<feature type="region of interest" description="Disordered" evidence="1">
    <location>
        <begin position="83"/>
        <end position="114"/>
    </location>
</feature>
<comment type="caution">
    <text evidence="2">The sequence shown here is derived from an EMBL/GenBank/DDBJ whole genome shotgun (WGS) entry which is preliminary data.</text>
</comment>
<evidence type="ECO:0000256" key="1">
    <source>
        <dbReference type="SAM" id="MobiDB-lite"/>
    </source>
</evidence>
<dbReference type="Proteomes" id="UP000612899">
    <property type="component" value="Unassembled WGS sequence"/>
</dbReference>
<evidence type="ECO:0000313" key="2">
    <source>
        <dbReference type="EMBL" id="GIH05207.1"/>
    </source>
</evidence>
<keyword evidence="3" id="KW-1185">Reference proteome</keyword>
<dbReference type="EMBL" id="BONY01000017">
    <property type="protein sequence ID" value="GIH05207.1"/>
    <property type="molecule type" value="Genomic_DNA"/>
</dbReference>
<proteinExistence type="predicted"/>
<reference evidence="2" key="1">
    <citation type="submission" date="2021-01" db="EMBL/GenBank/DDBJ databases">
        <title>Whole genome shotgun sequence of Rhizocola hellebori NBRC 109834.</title>
        <authorList>
            <person name="Komaki H."/>
            <person name="Tamura T."/>
        </authorList>
    </citation>
    <scope>NUCLEOTIDE SEQUENCE</scope>
    <source>
        <strain evidence="2">NBRC 109834</strain>
    </source>
</reference>
<name>A0A8J3Q8B3_9ACTN</name>